<accession>F4NXW9</accession>
<feature type="repeat" description="WD" evidence="5">
    <location>
        <begin position="626"/>
        <end position="660"/>
    </location>
</feature>
<feature type="compositionally biased region" description="Acidic residues" evidence="6">
    <location>
        <begin position="1036"/>
        <end position="1052"/>
    </location>
</feature>
<feature type="region of interest" description="Disordered" evidence="6">
    <location>
        <begin position="893"/>
        <end position="1105"/>
    </location>
</feature>
<keyword evidence="3 4" id="KW-0103">Bromodomain</keyword>
<dbReference type="GeneID" id="18242663"/>
<evidence type="ECO:0000256" key="2">
    <source>
        <dbReference type="ARBA" id="ARBA00022737"/>
    </source>
</evidence>
<dbReference type="STRING" id="684364.F4NXW9"/>
<evidence type="ECO:0000256" key="5">
    <source>
        <dbReference type="PROSITE-ProRule" id="PRU00221"/>
    </source>
</evidence>
<dbReference type="OrthoDB" id="538223at2759"/>
<dbReference type="Pfam" id="PF00439">
    <property type="entry name" value="Bromodomain"/>
    <property type="match status" value="1"/>
</dbReference>
<feature type="compositionally biased region" description="Low complexity" evidence="6">
    <location>
        <begin position="950"/>
        <end position="960"/>
    </location>
</feature>
<dbReference type="SMART" id="SM00297">
    <property type="entry name" value="BROMO"/>
    <property type="match status" value="1"/>
</dbReference>
<dbReference type="GO" id="GO:0006325">
    <property type="term" value="P:chromatin organization"/>
    <property type="evidence" value="ECO:0007669"/>
    <property type="project" value="UniProtKB-ARBA"/>
</dbReference>
<organism evidence="8 9">
    <name type="scientific">Batrachochytrium dendrobatidis (strain JAM81 / FGSC 10211)</name>
    <name type="common">Frog chytrid fungus</name>
    <dbReference type="NCBI Taxonomy" id="684364"/>
    <lineage>
        <taxon>Eukaryota</taxon>
        <taxon>Fungi</taxon>
        <taxon>Fungi incertae sedis</taxon>
        <taxon>Chytridiomycota</taxon>
        <taxon>Chytridiomycota incertae sedis</taxon>
        <taxon>Chytridiomycetes</taxon>
        <taxon>Rhizophydiales</taxon>
        <taxon>Rhizophydiales incertae sedis</taxon>
        <taxon>Batrachochytrium</taxon>
    </lineage>
</organism>
<gene>
    <name evidence="8" type="ORF">BATDEDRAFT_87085</name>
</gene>
<dbReference type="EMBL" id="GL882881">
    <property type="protein sequence ID" value="EGF82216.1"/>
    <property type="molecule type" value="Genomic_DNA"/>
</dbReference>
<feature type="compositionally biased region" description="Low complexity" evidence="6">
    <location>
        <begin position="1013"/>
        <end position="1024"/>
    </location>
</feature>
<evidence type="ECO:0000313" key="9">
    <source>
        <dbReference type="Proteomes" id="UP000007241"/>
    </source>
</evidence>
<dbReference type="SMART" id="SM00320">
    <property type="entry name" value="WD40"/>
    <property type="match status" value="7"/>
</dbReference>
<protein>
    <recommendedName>
        <fullName evidence="7">Bromo domain-containing protein</fullName>
    </recommendedName>
</protein>
<keyword evidence="2" id="KW-0677">Repeat</keyword>
<dbReference type="InterPro" id="IPR057452">
    <property type="entry name" value="BRWD/PHIP_N"/>
</dbReference>
<proteinExistence type="predicted"/>
<dbReference type="OMA" id="QADCRNN"/>
<dbReference type="Gene3D" id="1.20.920.10">
    <property type="entry name" value="Bromodomain-like"/>
    <property type="match status" value="1"/>
</dbReference>
<feature type="domain" description="Bromo" evidence="7">
    <location>
        <begin position="1401"/>
        <end position="1463"/>
    </location>
</feature>
<dbReference type="Pfam" id="PF25437">
    <property type="entry name" value="BRWD1_N"/>
    <property type="match status" value="1"/>
</dbReference>
<dbReference type="PROSITE" id="PS00678">
    <property type="entry name" value="WD_REPEATS_1"/>
    <property type="match status" value="2"/>
</dbReference>
<feature type="region of interest" description="Disordered" evidence="6">
    <location>
        <begin position="1502"/>
        <end position="1642"/>
    </location>
</feature>
<feature type="repeat" description="WD" evidence="5">
    <location>
        <begin position="246"/>
        <end position="287"/>
    </location>
</feature>
<evidence type="ECO:0000259" key="7">
    <source>
        <dbReference type="PROSITE" id="PS50014"/>
    </source>
</evidence>
<dbReference type="GO" id="GO:0007010">
    <property type="term" value="P:cytoskeleton organization"/>
    <property type="evidence" value="ECO:0000318"/>
    <property type="project" value="GO_Central"/>
</dbReference>
<evidence type="ECO:0000256" key="3">
    <source>
        <dbReference type="ARBA" id="ARBA00023117"/>
    </source>
</evidence>
<dbReference type="GO" id="GO:0005634">
    <property type="term" value="C:nucleus"/>
    <property type="evidence" value="ECO:0000318"/>
    <property type="project" value="GO_Central"/>
</dbReference>
<dbReference type="PANTHER" id="PTHR16266">
    <property type="entry name" value="WD REPEAT DOMAIN 9"/>
    <property type="match status" value="1"/>
</dbReference>
<dbReference type="HOGENOM" id="CLU_242776_0_0_1"/>
<feature type="compositionally biased region" description="Polar residues" evidence="6">
    <location>
        <begin position="1559"/>
        <end position="1568"/>
    </location>
</feature>
<dbReference type="InterPro" id="IPR036322">
    <property type="entry name" value="WD40_repeat_dom_sf"/>
</dbReference>
<evidence type="ECO:0000256" key="6">
    <source>
        <dbReference type="SAM" id="MobiDB-lite"/>
    </source>
</evidence>
<dbReference type="PROSITE" id="PS50014">
    <property type="entry name" value="BROMODOMAIN_2"/>
    <property type="match status" value="1"/>
</dbReference>
<keyword evidence="1 5" id="KW-0853">WD repeat</keyword>
<dbReference type="Gene3D" id="2.130.10.10">
    <property type="entry name" value="YVTN repeat-like/Quinoprotein amine dehydrogenase"/>
    <property type="match status" value="3"/>
</dbReference>
<dbReference type="RefSeq" id="XP_006677673.1">
    <property type="nucleotide sequence ID" value="XM_006677610.1"/>
</dbReference>
<evidence type="ECO:0000256" key="1">
    <source>
        <dbReference type="ARBA" id="ARBA00022574"/>
    </source>
</evidence>
<dbReference type="GO" id="GO:0006357">
    <property type="term" value="P:regulation of transcription by RNA polymerase II"/>
    <property type="evidence" value="ECO:0000318"/>
    <property type="project" value="GO_Central"/>
</dbReference>
<feature type="compositionally biased region" description="Acidic residues" evidence="6">
    <location>
        <begin position="1604"/>
        <end position="1616"/>
    </location>
</feature>
<dbReference type="Pfam" id="PF00400">
    <property type="entry name" value="WD40"/>
    <property type="match status" value="4"/>
</dbReference>
<evidence type="ECO:0000256" key="4">
    <source>
        <dbReference type="PROSITE-ProRule" id="PRU00035"/>
    </source>
</evidence>
<keyword evidence="9" id="KW-1185">Reference proteome</keyword>
<dbReference type="SUPFAM" id="SSF50978">
    <property type="entry name" value="WD40 repeat-like"/>
    <property type="match status" value="1"/>
</dbReference>
<reference evidence="8 9" key="1">
    <citation type="submission" date="2009-12" db="EMBL/GenBank/DDBJ databases">
        <title>The draft genome of Batrachochytrium dendrobatidis.</title>
        <authorList>
            <consortium name="US DOE Joint Genome Institute (JGI-PGF)"/>
            <person name="Kuo A."/>
            <person name="Salamov A."/>
            <person name="Schmutz J."/>
            <person name="Lucas S."/>
            <person name="Pitluck S."/>
            <person name="Rosenblum E."/>
            <person name="Stajich J."/>
            <person name="Eisen M."/>
            <person name="Grigoriev I.V."/>
        </authorList>
    </citation>
    <scope>NUCLEOTIDE SEQUENCE [LARGE SCALE GENOMIC DNA]</scope>
    <source>
        <strain evidence="9">JAM81 / FGSC 10211</strain>
    </source>
</reference>
<dbReference type="InterPro" id="IPR052060">
    <property type="entry name" value="Bromo_WD_repeat"/>
</dbReference>
<dbReference type="PANTHER" id="PTHR16266:SF17">
    <property type="entry name" value="BRWD3"/>
    <property type="match status" value="1"/>
</dbReference>
<sequence>MDPRTLHQGKFYSVFDNSHHQTSFHIRLLDWICSLSSTLILPFIYQTLFLVARFLAGAGFQNTSAALEQEINQRQLSEPACVAQSESCPNASQTASAQVLSIASALLPPAIDTNGNQHIQTYSQMTSRYAHTSSNELMHMVQLALNHVESLLPFPASICSSIGATYLLQLASSTTPSNAATNNTNTAVCQSSNSPVSSHIISTTKQFSQKYNLAAALARFELGARYLKRHFPSKFVGSRIGKSITFRGHLAPVYSVIFDRTGTRLVTGGDDSLVKVWSIESGWLMETLRGHQTYLPTNERVVIIDIAIDYYNKHLATAANDQYIRLWNFDSLTPKQSLHVGKEITTITFSPSPEEDNQCLLVTCADSKSRVYMWDPTTKFFCRNPIIIQGGTIARDQVTSSSFNKTGTKFATGGSDGIVYLYSILSRSLMDVGGGSDTNTNVYASQARQASVVQPKLIKMFDCHKSRVADVIFSNRGDRILSGSKDGSVVINQFCPKTATWTSLSFAPILVYLVGSEPTTNPPDPAPAVASTIQVDHASTPAGLFESSLGDPGVDVPLDTRIDNAASTDRPRNRSELHALEAYYLCWNADDSCIMVSYAESRNEAIYVNSRIQVYDSVRGDCIHSLRTHKDLVIALSPHPTDNRMLLSTGHDGIVVFWDIFRGIPIYSTKFTDALLDSKFSPDGTHVAFVDVTGAAHLYAFGVSKNKFTGVPEFQFFNKDWKIVKQADQHGGLVDEEAQLPAHLVVQGVLMDQSASVHPSSIQSKRQSWLAWLESRTKSVAQGISQPFEELSTLTKLHLFDDMPCVEADLVHRKALLEEERQWIIFEQRFTTQLLDVKLLKKRRNQIVESDNEGDDLIQDITTGSHVNGADVLGTFGDSGSISGRVLNGSATNGNMFPLQDPIVPLPVSSGDEYDGSQDEVEEDSESDDDDGAVAFENGDERGDPSSVMSTFSASTASNSNHRHPRARSQHLFQIEDDEDGAPGPSQSPFRMRTTTWRHTSTSRKSDRRKTQHGTNGHNSNGSGRPRANVSYVNDDTTDEMDTSEDSLDESDQSPVRARTSRGTTFRQPATSTNKSKSKSKTGSQRHTVQHKQRSGLSNTGQSKETISSYSRIVASPWVSTYHQAWSPYLPQIGDIVAYIQTGHRHFLTKSAALSKTTGIRFPNTPIDETLSFVSFGKISVLEFEPGFIKKTRSVAAAENDSSLEKSDIPVICLVTLDLFSPRDCNSPISTLQDLVPMTQATAGRNTEKSQRKKLKIAFCDLDDLPDFLVLFDNYVAGSRCRGYGLSGSNSELSMTESAWDVGDHAIVRYGDVDYAGIIHSIADETDDPWSKYTVQFSGTVVDGVSGASGDGESGVDTFSAWEIRPEHTTWPFTETLPEYETSRIMAIIEDVCTKEEMALFVDPVPYDAFPTYLLFVGYPMWLNLIKARLENNFYRRTESVVWDIERIHINASRFNEPDSAIAVLAVTCLTKIADAINDTNCTQLEWKVSEWMGELHQCTSDDCTSSTVNTNENSEPQIDDDSETNESRHSQSYQSSSNFEDEDMPVAPEGRSKKSRLFSKQQSSKQGRASKPAAFPSRTSKRKRMQISSSDDDVFCPRKSDSEEFESESMVESDQSESNQSVDEYDNMSRVTKSQRSKRRR</sequence>
<feature type="compositionally biased region" description="Polar residues" evidence="6">
    <location>
        <begin position="1061"/>
        <end position="1070"/>
    </location>
</feature>
<evidence type="ECO:0000313" key="8">
    <source>
        <dbReference type="EMBL" id="EGF82216.1"/>
    </source>
</evidence>
<dbReference type="InParanoid" id="F4NXW9"/>
<feature type="compositionally biased region" description="Acidic residues" evidence="6">
    <location>
        <begin position="912"/>
        <end position="932"/>
    </location>
</feature>
<dbReference type="InterPro" id="IPR036427">
    <property type="entry name" value="Bromodomain-like_sf"/>
</dbReference>
<dbReference type="PROSITE" id="PS50082">
    <property type="entry name" value="WD_REPEATS_2"/>
    <property type="match status" value="3"/>
</dbReference>
<name>F4NXW9_BATDJ</name>
<dbReference type="InterPro" id="IPR001680">
    <property type="entry name" value="WD40_rpt"/>
</dbReference>
<dbReference type="SUPFAM" id="SSF47370">
    <property type="entry name" value="Bromodomain"/>
    <property type="match status" value="1"/>
</dbReference>
<dbReference type="InterPro" id="IPR019775">
    <property type="entry name" value="WD40_repeat_CS"/>
</dbReference>
<dbReference type="InterPro" id="IPR001487">
    <property type="entry name" value="Bromodomain"/>
</dbReference>
<feature type="compositionally biased region" description="Polar residues" evidence="6">
    <location>
        <begin position="1502"/>
        <end position="1517"/>
    </location>
</feature>
<dbReference type="GO" id="GO:0008360">
    <property type="term" value="P:regulation of cell shape"/>
    <property type="evidence" value="ECO:0000318"/>
    <property type="project" value="GO_Central"/>
</dbReference>
<dbReference type="PROSITE" id="PS50294">
    <property type="entry name" value="WD_REPEATS_REGION"/>
    <property type="match status" value="2"/>
</dbReference>
<dbReference type="Proteomes" id="UP000007241">
    <property type="component" value="Unassembled WGS sequence"/>
</dbReference>
<dbReference type="InterPro" id="IPR015943">
    <property type="entry name" value="WD40/YVTN_repeat-like_dom_sf"/>
</dbReference>
<feature type="compositionally biased region" description="Polar residues" evidence="6">
    <location>
        <begin position="1095"/>
        <end position="1105"/>
    </location>
</feature>
<feature type="repeat" description="WD" evidence="5">
    <location>
        <begin position="461"/>
        <end position="491"/>
    </location>
</feature>